<protein>
    <submittedName>
        <fullName evidence="1">Uncharacterized protein</fullName>
    </submittedName>
</protein>
<gene>
    <name evidence="1" type="ORF">CDAR_210361</name>
</gene>
<accession>A0AAV4MJD3</accession>
<dbReference type="AlphaFoldDB" id="A0AAV4MJD3"/>
<dbReference type="Proteomes" id="UP001054837">
    <property type="component" value="Unassembled WGS sequence"/>
</dbReference>
<proteinExistence type="predicted"/>
<sequence length="90" mass="10076">MDTSGGINVVRACLTCRTRQATGAHVGSKCPENIYAPLHSLISWGRGWGMKKGDSAKAKGKLEQEIKYSNIRIRWLSRSQTSFLDIRMYS</sequence>
<keyword evidence="2" id="KW-1185">Reference proteome</keyword>
<name>A0AAV4MJD3_9ARAC</name>
<reference evidence="1 2" key="1">
    <citation type="submission" date="2021-06" db="EMBL/GenBank/DDBJ databases">
        <title>Caerostris darwini draft genome.</title>
        <authorList>
            <person name="Kono N."/>
            <person name="Arakawa K."/>
        </authorList>
    </citation>
    <scope>NUCLEOTIDE SEQUENCE [LARGE SCALE GENOMIC DNA]</scope>
</reference>
<organism evidence="1 2">
    <name type="scientific">Caerostris darwini</name>
    <dbReference type="NCBI Taxonomy" id="1538125"/>
    <lineage>
        <taxon>Eukaryota</taxon>
        <taxon>Metazoa</taxon>
        <taxon>Ecdysozoa</taxon>
        <taxon>Arthropoda</taxon>
        <taxon>Chelicerata</taxon>
        <taxon>Arachnida</taxon>
        <taxon>Araneae</taxon>
        <taxon>Araneomorphae</taxon>
        <taxon>Entelegynae</taxon>
        <taxon>Araneoidea</taxon>
        <taxon>Araneidae</taxon>
        <taxon>Caerostris</taxon>
    </lineage>
</organism>
<evidence type="ECO:0000313" key="1">
    <source>
        <dbReference type="EMBL" id="GIX72607.1"/>
    </source>
</evidence>
<comment type="caution">
    <text evidence="1">The sequence shown here is derived from an EMBL/GenBank/DDBJ whole genome shotgun (WGS) entry which is preliminary data.</text>
</comment>
<dbReference type="EMBL" id="BPLQ01000549">
    <property type="protein sequence ID" value="GIX72607.1"/>
    <property type="molecule type" value="Genomic_DNA"/>
</dbReference>
<evidence type="ECO:0000313" key="2">
    <source>
        <dbReference type="Proteomes" id="UP001054837"/>
    </source>
</evidence>